<evidence type="ECO:0000313" key="1">
    <source>
        <dbReference type="EMBL" id="RQH57433.1"/>
    </source>
</evidence>
<protein>
    <submittedName>
        <fullName evidence="1">Uncharacterized protein</fullName>
    </submittedName>
</protein>
<proteinExistence type="predicted"/>
<evidence type="ECO:0000313" key="2">
    <source>
        <dbReference type="Proteomes" id="UP000269154"/>
    </source>
</evidence>
<reference evidence="1 2" key="1">
    <citation type="journal article" date="2018" name="ACS Chem. Biol.">
        <title>Ketoreductase domain dysfunction expands chemodiversity: malyngamide biosynthesis in the cyanobacterium Okeania hirsuta.</title>
        <authorList>
            <person name="Moss N.A."/>
            <person name="Leao T."/>
            <person name="Rankin M."/>
            <person name="McCullough T.M."/>
            <person name="Qu P."/>
            <person name="Korobeynikov A."/>
            <person name="Smith J.L."/>
            <person name="Gerwick L."/>
            <person name="Gerwick W.H."/>
        </authorList>
    </citation>
    <scope>NUCLEOTIDE SEQUENCE [LARGE SCALE GENOMIC DNA]</scope>
    <source>
        <strain evidence="1 2">PAB10Feb10-1</strain>
    </source>
</reference>
<dbReference type="Proteomes" id="UP000269154">
    <property type="component" value="Unassembled WGS sequence"/>
</dbReference>
<dbReference type="OrthoDB" id="561002at2"/>
<dbReference type="EMBL" id="RCBY01000003">
    <property type="protein sequence ID" value="RQH57433.1"/>
    <property type="molecule type" value="Genomic_DNA"/>
</dbReference>
<gene>
    <name evidence="1" type="ORF">D5R40_00985</name>
</gene>
<name>A0A3N6QUM8_9CYAN</name>
<organism evidence="1 2">
    <name type="scientific">Okeania hirsuta</name>
    <dbReference type="NCBI Taxonomy" id="1458930"/>
    <lineage>
        <taxon>Bacteria</taxon>
        <taxon>Bacillati</taxon>
        <taxon>Cyanobacteriota</taxon>
        <taxon>Cyanophyceae</taxon>
        <taxon>Oscillatoriophycideae</taxon>
        <taxon>Oscillatoriales</taxon>
        <taxon>Microcoleaceae</taxon>
        <taxon>Okeania</taxon>
    </lineage>
</organism>
<dbReference type="AlphaFoldDB" id="A0A3N6QUM8"/>
<keyword evidence="2" id="KW-1185">Reference proteome</keyword>
<comment type="caution">
    <text evidence="1">The sequence shown here is derived from an EMBL/GenBank/DDBJ whole genome shotgun (WGS) entry which is preliminary data.</text>
</comment>
<accession>A0A3N6QUM8</accession>
<sequence length="226" mass="24982">MNQTQMQLNKFCLGGLKTFMASAFLFLSSLTIDANYAFGVETCQPPANDEYLLVIITETSAAQDIVRRSLPPDIIIEVCRYIDQTVSSIRGFDDKDVASDWARYIQDIVGLSAYVVRPSEETTLSDTSLPAPPEIGFNPQPLGTGFAVLVDYNNQPEIALQLERSLGRNVGLVAYGQKPFLLVTYTKNRRAATNSLFNLSDRGFLAFVVDSSRVTLISPRIKSINN</sequence>